<accession>A0A550JDD3</accession>
<dbReference type="Gene3D" id="3.40.50.1820">
    <property type="entry name" value="alpha/beta hydrolase"/>
    <property type="match status" value="1"/>
</dbReference>
<organism evidence="3 4">
    <name type="scientific">Trichloromonas acetexigens</name>
    <dbReference type="NCBI Taxonomy" id="38815"/>
    <lineage>
        <taxon>Bacteria</taxon>
        <taxon>Pseudomonadati</taxon>
        <taxon>Thermodesulfobacteriota</taxon>
        <taxon>Desulfuromonadia</taxon>
        <taxon>Desulfuromonadales</taxon>
        <taxon>Trichloromonadaceae</taxon>
        <taxon>Trichloromonas</taxon>
    </lineage>
</organism>
<keyword evidence="1" id="KW-0472">Membrane</keyword>
<reference evidence="3 4" key="1">
    <citation type="submission" date="2019-07" db="EMBL/GenBank/DDBJ databases">
        <title>Insights of Desulfuromonas acetexigens electromicrobiology.</title>
        <authorList>
            <person name="Katuri K."/>
            <person name="Sapireddy V."/>
            <person name="Shaw D.R."/>
            <person name="Saikaly P."/>
        </authorList>
    </citation>
    <scope>NUCLEOTIDE SEQUENCE [LARGE SCALE GENOMIC DNA]</scope>
    <source>
        <strain evidence="3 4">2873</strain>
    </source>
</reference>
<evidence type="ECO:0000259" key="2">
    <source>
        <dbReference type="Pfam" id="PF12697"/>
    </source>
</evidence>
<dbReference type="SUPFAM" id="SSF53474">
    <property type="entry name" value="alpha/beta-Hydrolases"/>
    <property type="match status" value="1"/>
</dbReference>
<dbReference type="InterPro" id="IPR029058">
    <property type="entry name" value="AB_hydrolase_fold"/>
</dbReference>
<dbReference type="PANTHER" id="PTHR37946:SF1">
    <property type="entry name" value="SLL1969 PROTEIN"/>
    <property type="match status" value="1"/>
</dbReference>
<dbReference type="RefSeq" id="WP_092057942.1">
    <property type="nucleotide sequence ID" value="NZ_FOJJ01000038.1"/>
</dbReference>
<dbReference type="GO" id="GO:0016787">
    <property type="term" value="F:hydrolase activity"/>
    <property type="evidence" value="ECO:0007669"/>
    <property type="project" value="UniProtKB-KW"/>
</dbReference>
<dbReference type="OrthoDB" id="275181at2"/>
<name>A0A550JDD3_9BACT</name>
<keyword evidence="3" id="KW-0378">Hydrolase</keyword>
<dbReference type="PANTHER" id="PTHR37946">
    <property type="entry name" value="SLL1969 PROTEIN"/>
    <property type="match status" value="1"/>
</dbReference>
<dbReference type="InterPro" id="IPR000073">
    <property type="entry name" value="AB_hydrolase_1"/>
</dbReference>
<evidence type="ECO:0000313" key="3">
    <source>
        <dbReference type="EMBL" id="TRO81214.1"/>
    </source>
</evidence>
<keyword evidence="4" id="KW-1185">Reference proteome</keyword>
<dbReference type="Pfam" id="PF12697">
    <property type="entry name" value="Abhydrolase_6"/>
    <property type="match status" value="1"/>
</dbReference>
<keyword evidence="1" id="KW-1133">Transmembrane helix</keyword>
<feature type="transmembrane region" description="Helical" evidence="1">
    <location>
        <begin position="45"/>
        <end position="73"/>
    </location>
</feature>
<feature type="domain" description="AB hydrolase-1" evidence="2">
    <location>
        <begin position="87"/>
        <end position="206"/>
    </location>
</feature>
<dbReference type="AlphaFoldDB" id="A0A550JDD3"/>
<sequence length="276" mass="30489">MIILSALILVFLAVVAGFVLASHLFAWYEQANLRPELMARRFAPSSLAFALSLMLRETLWLVVTILLLPWGWLPPWRRRIPRQRTPVLFLHGLFQNRACWLYLRLRLRLLGIPSLHAINLPPWKDIESLTERVAIKVDELRLASGCERVHLVGHSMGGIIARNYVQLRGGAPKVEHCLLLAAPNGGSKLASLALSPLAKSLLPGSELLRRLAQAPLPADTTLTALYSRHDNIVLPPANARLDGVENIELAGVGHTSLLYHEPTLKALAALLGERAA</sequence>
<dbReference type="EMBL" id="VJVV01000006">
    <property type="protein sequence ID" value="TRO81214.1"/>
    <property type="molecule type" value="Genomic_DNA"/>
</dbReference>
<evidence type="ECO:0000313" key="4">
    <source>
        <dbReference type="Proteomes" id="UP000317155"/>
    </source>
</evidence>
<evidence type="ECO:0000256" key="1">
    <source>
        <dbReference type="SAM" id="Phobius"/>
    </source>
</evidence>
<dbReference type="Proteomes" id="UP000317155">
    <property type="component" value="Unassembled WGS sequence"/>
</dbReference>
<protein>
    <submittedName>
        <fullName evidence="3">Alpha/beta fold hydrolase</fullName>
    </submittedName>
</protein>
<keyword evidence="1" id="KW-0812">Transmembrane</keyword>
<proteinExistence type="predicted"/>
<gene>
    <name evidence="3" type="ORF">FL622_09910</name>
</gene>
<comment type="caution">
    <text evidence="3">The sequence shown here is derived from an EMBL/GenBank/DDBJ whole genome shotgun (WGS) entry which is preliminary data.</text>
</comment>